<feature type="transmembrane region" description="Helical" evidence="14">
    <location>
        <begin position="371"/>
        <end position="394"/>
    </location>
</feature>
<dbReference type="Gene3D" id="2.40.160.110">
    <property type="match status" value="2"/>
</dbReference>
<dbReference type="GO" id="GO:0016236">
    <property type="term" value="P:macroautophagy"/>
    <property type="evidence" value="ECO:0007669"/>
    <property type="project" value="Ensembl"/>
</dbReference>
<keyword evidence="3" id="KW-1003">Cell membrane</keyword>
<evidence type="ECO:0000256" key="12">
    <source>
        <dbReference type="PROSITE-ProRule" id="PRU00740"/>
    </source>
</evidence>
<dbReference type="Ensembl" id="ENSTRUT00000025641.3">
    <property type="protein sequence ID" value="ENSTRUP00000025537.3"/>
    <property type="gene ID" value="ENSTRUG00000010145.3"/>
</dbReference>
<comment type="similarity">
    <text evidence="12">Belongs to the LAMP family.</text>
</comment>
<protein>
    <submittedName>
        <fullName evidence="18">Lysosomal-associated membrane protein 2</fullName>
    </submittedName>
</protein>
<dbReference type="PROSITE" id="PS51407">
    <property type="entry name" value="LAMP_3"/>
    <property type="match status" value="1"/>
</dbReference>
<dbReference type="GO" id="GO:0072594">
    <property type="term" value="P:establishment of protein localization to organelle"/>
    <property type="evidence" value="ECO:0007669"/>
    <property type="project" value="TreeGrafter"/>
</dbReference>
<feature type="disulfide bond" evidence="12">
    <location>
        <begin position="144"/>
        <end position="180"/>
    </location>
</feature>
<evidence type="ECO:0000256" key="4">
    <source>
        <dbReference type="ARBA" id="ARBA00022692"/>
    </source>
</evidence>
<dbReference type="GeneTree" id="ENSGT00950000182899"/>
<dbReference type="RefSeq" id="XP_011609168.2">
    <property type="nucleotide sequence ID" value="XM_011610866.2"/>
</dbReference>
<dbReference type="FunFam" id="2.40.160.110:FF:000001">
    <property type="entry name" value="lysosome-associated membrane glycoprotein 2 isoform X2"/>
    <property type="match status" value="1"/>
</dbReference>
<proteinExistence type="inferred from homology"/>
<evidence type="ECO:0000256" key="8">
    <source>
        <dbReference type="ARBA" id="ARBA00023136"/>
    </source>
</evidence>
<dbReference type="PANTHER" id="PTHR11506">
    <property type="entry name" value="LYSOSOME-ASSOCIATED MEMBRANE GLYCOPROTEIN"/>
    <property type="match status" value="1"/>
</dbReference>
<keyword evidence="19" id="KW-1185">Reference proteome</keyword>
<evidence type="ECO:0000256" key="7">
    <source>
        <dbReference type="ARBA" id="ARBA00022989"/>
    </source>
</evidence>
<dbReference type="GO" id="GO:0005886">
    <property type="term" value="C:plasma membrane"/>
    <property type="evidence" value="ECO:0007669"/>
    <property type="project" value="UniProtKB-SubCell"/>
</dbReference>
<evidence type="ECO:0000256" key="10">
    <source>
        <dbReference type="ARBA" id="ARBA00023180"/>
    </source>
</evidence>
<dbReference type="STRING" id="31033.ENSTRUP00000025537"/>
<keyword evidence="8 12" id="KW-0472">Membrane</keyword>
<evidence type="ECO:0000259" key="16">
    <source>
        <dbReference type="Pfam" id="PF01299"/>
    </source>
</evidence>
<dbReference type="AlphaFoldDB" id="H2TLI2"/>
<keyword evidence="4 12" id="KW-0812">Transmembrane</keyword>
<evidence type="ECO:0000256" key="6">
    <source>
        <dbReference type="ARBA" id="ARBA00022753"/>
    </source>
</evidence>
<dbReference type="Pfam" id="PF21222">
    <property type="entry name" value="Lamp2_2nd"/>
    <property type="match status" value="1"/>
</dbReference>
<comment type="subcellular location">
    <subcellularLocation>
        <location evidence="1">Cell membrane</location>
        <topology evidence="1">Single-pass type I membrane protein</topology>
    </subcellularLocation>
    <subcellularLocation>
        <location evidence="2">Endosome membrane</location>
        <topology evidence="2">Single-pass type I membrane protein</topology>
    </subcellularLocation>
    <subcellularLocation>
        <location evidence="12">Lysosome membrane</location>
        <topology evidence="12">Single-pass type I membrane protein</topology>
    </subcellularLocation>
</comment>
<evidence type="ECO:0000256" key="5">
    <source>
        <dbReference type="ARBA" id="ARBA00022729"/>
    </source>
</evidence>
<reference evidence="18 19" key="1">
    <citation type="journal article" date="2011" name="Genome Biol. Evol.">
        <title>Integration of the genetic map and genome assembly of fugu facilitates insights into distinct features of genome evolution in teleosts and mammals.</title>
        <authorList>
            <person name="Kai W."/>
            <person name="Kikuchi K."/>
            <person name="Tohari S."/>
            <person name="Chew A.K."/>
            <person name="Tay A."/>
            <person name="Fujiwara A."/>
            <person name="Hosoya S."/>
            <person name="Suetake H."/>
            <person name="Naruse K."/>
            <person name="Brenner S."/>
            <person name="Suzuki Y."/>
            <person name="Venkatesh B."/>
        </authorList>
    </citation>
    <scope>NUCLEOTIDE SEQUENCE [LARGE SCALE GENOMIC DNA]</scope>
</reference>
<reference evidence="18" key="3">
    <citation type="submission" date="2025-09" db="UniProtKB">
        <authorList>
            <consortium name="Ensembl"/>
        </authorList>
    </citation>
    <scope>IDENTIFICATION</scope>
</reference>
<evidence type="ECO:0000256" key="3">
    <source>
        <dbReference type="ARBA" id="ARBA00022475"/>
    </source>
</evidence>
<name>H2TLI2_TAKRU</name>
<keyword evidence="6" id="KW-0967">Endosome</keyword>
<accession>H2TLI2</accession>
<dbReference type="PRINTS" id="PR00336">
    <property type="entry name" value="LYSASSOCTDMP"/>
</dbReference>
<comment type="caution">
    <text evidence="12">Lacks conserved residue(s) required for the propagation of feature annotation.</text>
</comment>
<feature type="region of interest" description="Disordered" evidence="13">
    <location>
        <begin position="188"/>
        <end position="213"/>
    </location>
</feature>
<evidence type="ECO:0000256" key="14">
    <source>
        <dbReference type="SAM" id="Phobius"/>
    </source>
</evidence>
<gene>
    <name evidence="18" type="primary">lamp2</name>
</gene>
<dbReference type="Proteomes" id="UP000005226">
    <property type="component" value="Chromosome 14"/>
</dbReference>
<keyword evidence="11 12" id="KW-0458">Lysosome</keyword>
<feature type="domain" description="Lysosome-associated membrane glycoprotein 2-like luminal" evidence="16">
    <location>
        <begin position="26"/>
        <end position="168"/>
    </location>
</feature>
<reference evidence="18" key="2">
    <citation type="submission" date="2025-08" db="UniProtKB">
        <authorList>
            <consortium name="Ensembl"/>
        </authorList>
    </citation>
    <scope>IDENTIFICATION</scope>
</reference>
<evidence type="ECO:0000256" key="1">
    <source>
        <dbReference type="ARBA" id="ARBA00004251"/>
    </source>
</evidence>
<evidence type="ECO:0000256" key="9">
    <source>
        <dbReference type="ARBA" id="ARBA00023157"/>
    </source>
</evidence>
<dbReference type="PANTHER" id="PTHR11506:SF6">
    <property type="entry name" value="LYSOSOME-ASSOCIATED MEMBRANE GLYCOPROTEIN 2"/>
    <property type="match status" value="1"/>
</dbReference>
<keyword evidence="5 15" id="KW-0732">Signal</keyword>
<dbReference type="InterPro" id="IPR002000">
    <property type="entry name" value="Lysosome-assoc_membr_glycop"/>
</dbReference>
<feature type="signal peptide" evidence="15">
    <location>
        <begin position="1"/>
        <end position="20"/>
    </location>
</feature>
<dbReference type="InterPro" id="IPR048524">
    <property type="entry name" value="Lamp2-like_TM"/>
</dbReference>
<evidence type="ECO:0000256" key="11">
    <source>
        <dbReference type="ARBA" id="ARBA00023228"/>
    </source>
</evidence>
<keyword evidence="7 14" id="KW-1133">Transmembrane helix</keyword>
<dbReference type="InterPro" id="IPR048528">
    <property type="entry name" value="Lamp2-like_luminal"/>
</dbReference>
<feature type="chain" id="PRO_5030172363" evidence="15">
    <location>
        <begin position="21"/>
        <end position="406"/>
    </location>
</feature>
<dbReference type="OMA" id="NDITIMF"/>
<evidence type="ECO:0000256" key="13">
    <source>
        <dbReference type="SAM" id="MobiDB-lite"/>
    </source>
</evidence>
<keyword evidence="9 12" id="KW-1015">Disulfide bond</keyword>
<dbReference type="GO" id="GO:0031902">
    <property type="term" value="C:late endosome membrane"/>
    <property type="evidence" value="ECO:0007669"/>
    <property type="project" value="TreeGrafter"/>
</dbReference>
<sequence length="406" mass="44046">MYRYFAVVLLLAFAFHQSFGTNVTIKTKDGKLCLYADLMVNFSVSYQKNDSKMATVPFPLPDNVTTNGSTCGTNNSLLMIHFGKGHSWSMNLVREGSVYQADSIVFVYNLTDNTLFPHAKDTGTANVTVIPKITNVGIDTCYSCKSEETFVGRSVNQTLWNVLIQAFVTNGTLSENVTTCVADRTTTTVAPTTPSTTPSTTPVTTTPTPTLPAPTTGNYSLKVNVNSTACLLANFGLRIGVKLGKKYEEMNLDPNVTAASGSCGVDSSQLMLVSDSVNITLTFTNDTKKFRLHVFNAAGKTRSGMPFSESNNNLTLWEASLSSSYMCNKEQNYSISDVLTIFTFNLHVQPFGVKKGLFSTAHECALDDVSILIPVIVGCVLVGLIVIVVVAYLIGRRKTHAGYQTL</sequence>
<evidence type="ECO:0000313" key="18">
    <source>
        <dbReference type="Ensembl" id="ENSTRUP00000025537.3"/>
    </source>
</evidence>
<keyword evidence="10" id="KW-0325">Glycoprotein</keyword>
<evidence type="ECO:0000256" key="2">
    <source>
        <dbReference type="ARBA" id="ARBA00004530"/>
    </source>
</evidence>
<dbReference type="InParanoid" id="H2TLI2"/>
<evidence type="ECO:0000259" key="17">
    <source>
        <dbReference type="Pfam" id="PF21222"/>
    </source>
</evidence>
<dbReference type="CTD" id="3920"/>
<feature type="domain" description="Lysosome-associated membrane glycoprotein 2-like transmembrane" evidence="17">
    <location>
        <begin position="373"/>
        <end position="404"/>
    </location>
</feature>
<feature type="domain" description="Lysosome-associated membrane glycoprotein 2-like luminal" evidence="16">
    <location>
        <begin position="214"/>
        <end position="354"/>
    </location>
</feature>
<evidence type="ECO:0000256" key="15">
    <source>
        <dbReference type="SAM" id="SignalP"/>
    </source>
</evidence>
<organism evidence="18 19">
    <name type="scientific">Takifugu rubripes</name>
    <name type="common">Japanese pufferfish</name>
    <name type="synonym">Fugu rubripes</name>
    <dbReference type="NCBI Taxonomy" id="31033"/>
    <lineage>
        <taxon>Eukaryota</taxon>
        <taxon>Metazoa</taxon>
        <taxon>Chordata</taxon>
        <taxon>Craniata</taxon>
        <taxon>Vertebrata</taxon>
        <taxon>Euteleostomi</taxon>
        <taxon>Actinopterygii</taxon>
        <taxon>Neopterygii</taxon>
        <taxon>Teleostei</taxon>
        <taxon>Neoteleostei</taxon>
        <taxon>Acanthomorphata</taxon>
        <taxon>Eupercaria</taxon>
        <taxon>Tetraodontiformes</taxon>
        <taxon>Tetradontoidea</taxon>
        <taxon>Tetraodontidae</taxon>
        <taxon>Takifugu</taxon>
    </lineage>
</organism>
<feature type="disulfide bond" evidence="12">
    <location>
        <begin position="327"/>
        <end position="364"/>
    </location>
</feature>
<evidence type="ECO:0000313" key="19">
    <source>
        <dbReference type="Proteomes" id="UP000005226"/>
    </source>
</evidence>
<dbReference type="GeneID" id="101070828"/>
<dbReference type="GO" id="GO:0005765">
    <property type="term" value="C:lysosomal membrane"/>
    <property type="evidence" value="ECO:0007669"/>
    <property type="project" value="UniProtKB-SubCell"/>
</dbReference>
<dbReference type="Pfam" id="PF01299">
    <property type="entry name" value="Lamp2-like_luminal"/>
    <property type="match status" value="2"/>
</dbReference>